<accession>A0A4V6PJ91</accession>
<keyword evidence="1" id="KW-0472">Membrane</keyword>
<evidence type="ECO:0000256" key="1">
    <source>
        <dbReference type="SAM" id="Phobius"/>
    </source>
</evidence>
<keyword evidence="3" id="KW-1185">Reference proteome</keyword>
<proteinExistence type="predicted"/>
<dbReference type="EMBL" id="SJCY01000004">
    <property type="protein sequence ID" value="TDG36533.1"/>
    <property type="molecule type" value="Genomic_DNA"/>
</dbReference>
<dbReference type="AlphaFoldDB" id="A0A4V6PJ91"/>
<comment type="caution">
    <text evidence="2">The sequence shown here is derived from an EMBL/GenBank/DDBJ whole genome shotgun (WGS) entry which is preliminary data.</text>
</comment>
<dbReference type="OrthoDB" id="1200986at2"/>
<keyword evidence="1" id="KW-1133">Transmembrane helix</keyword>
<feature type="transmembrane region" description="Helical" evidence="1">
    <location>
        <begin position="40"/>
        <end position="64"/>
    </location>
</feature>
<organism evidence="2 3">
    <name type="scientific">Pedobacter changchengzhani</name>
    <dbReference type="NCBI Taxonomy" id="2529274"/>
    <lineage>
        <taxon>Bacteria</taxon>
        <taxon>Pseudomonadati</taxon>
        <taxon>Bacteroidota</taxon>
        <taxon>Sphingobacteriia</taxon>
        <taxon>Sphingobacteriales</taxon>
        <taxon>Sphingobacteriaceae</taxon>
        <taxon>Pedobacter</taxon>
    </lineage>
</organism>
<evidence type="ECO:0000313" key="2">
    <source>
        <dbReference type="EMBL" id="TDG36533.1"/>
    </source>
</evidence>
<feature type="transmembrane region" description="Helical" evidence="1">
    <location>
        <begin position="127"/>
        <end position="149"/>
    </location>
</feature>
<dbReference type="InterPro" id="IPR045466">
    <property type="entry name" value="DUF6498"/>
</dbReference>
<gene>
    <name evidence="2" type="ORF">EZJ43_08430</name>
</gene>
<dbReference type="Proteomes" id="UP000295668">
    <property type="component" value="Unassembled WGS sequence"/>
</dbReference>
<dbReference type="Pfam" id="PF20108">
    <property type="entry name" value="DUF6498"/>
    <property type="match status" value="1"/>
</dbReference>
<reference evidence="2 3" key="1">
    <citation type="submission" date="2019-02" db="EMBL/GenBank/DDBJ databases">
        <title>Pedobacter sp. nov., a novel speices isolated from soil of pinguins habitat in Antarcitica.</title>
        <authorList>
            <person name="He R.-H."/>
        </authorList>
    </citation>
    <scope>NUCLEOTIDE SEQUENCE [LARGE SCALE GENOMIC DNA]</scope>
    <source>
        <strain evidence="2 3">E01020</strain>
    </source>
</reference>
<feature type="transmembrane region" description="Helical" evidence="1">
    <location>
        <begin position="12"/>
        <end position="34"/>
    </location>
</feature>
<feature type="transmembrane region" description="Helical" evidence="1">
    <location>
        <begin position="85"/>
        <end position="107"/>
    </location>
</feature>
<sequence>MKNSLLQAFIPSFKNIFIWLNAIVMLVGVFHFGWKPEVVVVAYFLETIIIGVIHVFKMLIVLFYSNAQRFDTPTPGNTITGFAAIPFFIFHYFFFIFIQSVFIFLMISDILPKGSTPFNVFGNYAYLLAQHDVLMAFLALVFSNVAITLKDFFLPGIYKEATVSKLFMQPYVRIFIQQFVTIIAVFFMMLIKGSIAAAFMIIVFRLCTDLIILSASQNSKFKNLLINKLKKNQSEADADQTEDSINSFLQK</sequence>
<keyword evidence="1" id="KW-0812">Transmembrane</keyword>
<protein>
    <submittedName>
        <fullName evidence="2">Uncharacterized protein</fullName>
    </submittedName>
</protein>
<evidence type="ECO:0000313" key="3">
    <source>
        <dbReference type="Proteomes" id="UP000295668"/>
    </source>
</evidence>
<dbReference type="RefSeq" id="WP_133262262.1">
    <property type="nucleotide sequence ID" value="NZ_SJCY01000004.1"/>
</dbReference>
<name>A0A4V6PJ91_9SPHI</name>